<evidence type="ECO:0000256" key="1">
    <source>
        <dbReference type="ARBA" id="ARBA00022676"/>
    </source>
</evidence>
<dbReference type="PANTHER" id="PTHR37469">
    <property type="entry name" value="CELLOBIONIC ACID PHOSPHORYLASE-RELATED"/>
    <property type="match status" value="1"/>
</dbReference>
<evidence type="ECO:0000256" key="2">
    <source>
        <dbReference type="ARBA" id="ARBA00022679"/>
    </source>
</evidence>
<dbReference type="RefSeq" id="WP_002371814.1">
    <property type="nucleotide sequence ID" value="NZ_GL454430.1"/>
</dbReference>
<dbReference type="InterPro" id="IPR008928">
    <property type="entry name" value="6-hairpin_glycosidase_sf"/>
</dbReference>
<reference evidence="7 8" key="1">
    <citation type="submission" date="2010-07" db="EMBL/GenBank/DDBJ databases">
        <authorList>
            <person name="Sid Ahmed O."/>
        </authorList>
    </citation>
    <scope>NUCLEOTIDE SEQUENCE [LARGE SCALE GENOMIC DNA]</scope>
    <source>
        <strain evidence="7 8">TX4248</strain>
    </source>
</reference>
<dbReference type="InterPro" id="IPR053831">
    <property type="entry name" value="SOGP_N"/>
</dbReference>
<dbReference type="Pfam" id="PF21270">
    <property type="entry name" value="SOGP_4th"/>
    <property type="match status" value="1"/>
</dbReference>
<dbReference type="Gene3D" id="2.70.98.40">
    <property type="entry name" value="Glycoside hydrolase, family 65, N-terminal domain"/>
    <property type="match status" value="1"/>
</dbReference>
<gene>
    <name evidence="7" type="ORF">HMPREF9498_00781</name>
</gene>
<dbReference type="HOGENOM" id="CLU_009079_0_0_9"/>
<dbReference type="InterPro" id="IPR033432">
    <property type="entry name" value="GH94_catalytic"/>
</dbReference>
<dbReference type="GO" id="GO:0005975">
    <property type="term" value="P:carbohydrate metabolic process"/>
    <property type="evidence" value="ECO:0007669"/>
    <property type="project" value="InterPro"/>
</dbReference>
<dbReference type="InterPro" id="IPR012341">
    <property type="entry name" value="6hp_glycosidase-like_sf"/>
</dbReference>
<keyword evidence="1" id="KW-0328">Glycosyltransferase</keyword>
<feature type="domain" description="Glycosyl hydrolase 94 catalytic" evidence="3">
    <location>
        <begin position="565"/>
        <end position="953"/>
    </location>
</feature>
<organism evidence="7 8">
    <name type="scientific">Enterococcus faecalis TX4248</name>
    <dbReference type="NCBI Taxonomy" id="749495"/>
    <lineage>
        <taxon>Bacteria</taxon>
        <taxon>Bacillati</taxon>
        <taxon>Bacillota</taxon>
        <taxon>Bacilli</taxon>
        <taxon>Lactobacillales</taxon>
        <taxon>Enterococcaceae</taxon>
        <taxon>Enterococcus</taxon>
    </lineage>
</organism>
<dbReference type="EMBL" id="AEBR01000024">
    <property type="protein sequence ID" value="EFM83507.1"/>
    <property type="molecule type" value="Genomic_DNA"/>
</dbReference>
<protein>
    <submittedName>
        <fullName evidence="7">Uncharacterized protein</fullName>
    </submittedName>
</protein>
<keyword evidence="2" id="KW-0808">Transferase</keyword>
<dbReference type="InterPro" id="IPR052047">
    <property type="entry name" value="GH94_Enzymes"/>
</dbReference>
<dbReference type="Pfam" id="PF21250">
    <property type="entry name" value="SOGP_2nd"/>
    <property type="match status" value="1"/>
</dbReference>
<proteinExistence type="predicted"/>
<dbReference type="InterPro" id="IPR048773">
    <property type="entry name" value="SOGP_C"/>
</dbReference>
<evidence type="ECO:0000259" key="6">
    <source>
        <dbReference type="Pfam" id="PF21958"/>
    </source>
</evidence>
<evidence type="ECO:0000259" key="5">
    <source>
        <dbReference type="Pfam" id="PF21270"/>
    </source>
</evidence>
<evidence type="ECO:0000259" key="4">
    <source>
        <dbReference type="Pfam" id="PF21250"/>
    </source>
</evidence>
<feature type="domain" description="SOGP N-terminal" evidence="6">
    <location>
        <begin position="14"/>
        <end position="236"/>
    </location>
</feature>
<evidence type="ECO:0000259" key="3">
    <source>
        <dbReference type="Pfam" id="PF17167"/>
    </source>
</evidence>
<dbReference type="AlphaFoldDB" id="A0A125W8A0"/>
<dbReference type="SUPFAM" id="SSF48208">
    <property type="entry name" value="Six-hairpin glycosidases"/>
    <property type="match status" value="1"/>
</dbReference>
<dbReference type="GO" id="GO:0016757">
    <property type="term" value="F:glycosyltransferase activity"/>
    <property type="evidence" value="ECO:0007669"/>
    <property type="project" value="UniProtKB-KW"/>
</dbReference>
<feature type="domain" description="Glycoside phosphorylase super sandwich" evidence="4">
    <location>
        <begin position="297"/>
        <end position="537"/>
    </location>
</feature>
<dbReference type="Pfam" id="PF21958">
    <property type="entry name" value="SOGP_N"/>
    <property type="match status" value="1"/>
</dbReference>
<feature type="domain" description="Glycoside phosphorylase C-terminal" evidence="5">
    <location>
        <begin position="1005"/>
        <end position="1090"/>
    </location>
</feature>
<evidence type="ECO:0000313" key="8">
    <source>
        <dbReference type="Proteomes" id="UP000004846"/>
    </source>
</evidence>
<name>A0A125W8A0_ENTFL</name>
<dbReference type="InterPro" id="IPR048771">
    <property type="entry name" value="SOGP_2nd"/>
</dbReference>
<accession>A0A125W8A0</accession>
<dbReference type="Gene3D" id="1.50.10.10">
    <property type="match status" value="1"/>
</dbReference>
<evidence type="ECO:0000313" key="7">
    <source>
        <dbReference type="EMBL" id="EFM83507.1"/>
    </source>
</evidence>
<comment type="caution">
    <text evidence="7">The sequence shown here is derived from an EMBL/GenBank/DDBJ whole genome shotgun (WGS) entry which is preliminary data.</text>
</comment>
<sequence>MQIKKLKQADTVATFLETGDLKELNSCGMMINQLEGNPLDGSMNQLYLRIITGDTINYRPMIGSNSQSDFYLSDNQLTWRGEFEAVRYQVDFRLGPSNQWFWRVNVTGTGLVDIVYGQDIGLATKGAVQSNEAYVSQYLDHHIWQEGEELVVLSRQNQPQNEKFPALIQGSFQKLVGYSTDGYQFFGRSFKQTNTPEALGKRYLANEVYQYEFAYTALQTEAVQLTNESKEFVFYGAVTETHPQALAEPFLSKEAFQAIYETVTFDSLEETQDSPTKLLGEPITGNPLTEEELAALYPLQTQIEKVAGQTYSFFTENYHHVVLQEKEIAMERAHGHILLSGKGLTVDEPLLSTTVYMYGIFNSQVVLGNTTMNKLMSNSRNALNVMKRSGQRIYILENGLWRLLTMPSAFEMGLNSATWYYKLPKDTIRVRTFTSPDSRVIQLEVTSQKDAYMWAVSNHLLLGPEEVPTYQLEQTGKTLRVTGNHSATENYYPELTYTLTVDKSFQVTDSTLFGGAEADLLVLAIEKTQKFSLLITGSIEDQALVNTPLDFEKAESQYLAFINGLLHHFELTHTDSSVQQMNQLTRWYTHNMLVHYLSPHGLEQYGGAAWGTRDVSQGPTEFFFATQQPKIVASIIQHLFENQFEDDGNWPQWFMFDRYEEQKASESHGDIIVWPLKVVTDYLEQTADYSILATEIPYTSRKDNHKTKETASLFEHLKKEINYIEQHFLPETFLSCYGDGDWDDTLQPYDNRLKEQMASSWTVALTYQVLKKFAALITEIDATYSQHLTILVAGIKNDFQKYMLADETIPGFIYMETPETFEQMIHPNDQKTGIQYRLLPMTRSMLAELLTPEQVSHHLEIIEKELTFPDGVRLMNKPANYRGGVSTNFKRAEQAANFGREIGLQYVHAHIRYTEAMAKIGQRDKTWQALMQINPVQLKEVVHNAELRQANAYFSSSDGDFKTRYESQENFGKLKDGSIGVKGGWRIYSSGPGIYLNQLITAVLGIRQKAQSVVFDPMLPEKLSGLTLTYQLFDKPVTYKFYPNQSAKIVIDGQEVPFKFEENPYREGGIEVQKDEVLSLLNEASVIEIYH</sequence>
<dbReference type="InterPro" id="IPR037018">
    <property type="entry name" value="GH65_N"/>
</dbReference>
<dbReference type="Pfam" id="PF17167">
    <property type="entry name" value="Glyco_hydro_94"/>
    <property type="match status" value="1"/>
</dbReference>
<dbReference type="PANTHER" id="PTHR37469:SF2">
    <property type="entry name" value="CELLOBIONIC ACID PHOSPHORYLASE"/>
    <property type="match status" value="1"/>
</dbReference>
<dbReference type="Proteomes" id="UP000004846">
    <property type="component" value="Unassembled WGS sequence"/>
</dbReference>